<dbReference type="EMBL" id="AP023213">
    <property type="protein sequence ID" value="BCG45863.1"/>
    <property type="molecule type" value="Genomic_DNA"/>
</dbReference>
<evidence type="ECO:0000313" key="1">
    <source>
        <dbReference type="EMBL" id="BCG45863.1"/>
    </source>
</evidence>
<sequence>MNRSEIHQKTAATGKPGAADAEELYRQGTEALQARNFAAAFRLLRAALDQKRSPEHLSQFALALTQYTGNDKAGVALCQEAIRSEPRNPNHFLRLGTIYLVAGRKKEAVRIFNLGLRVGRHPGITRMLQALGQRDKPVLPFLARTNPLNKYLGKMRSNIFKKDR</sequence>
<dbReference type="SUPFAM" id="SSF48452">
    <property type="entry name" value="TPR-like"/>
    <property type="match status" value="1"/>
</dbReference>
<dbReference type="Gene3D" id="1.25.40.10">
    <property type="entry name" value="Tetratricopeptide repeat domain"/>
    <property type="match status" value="1"/>
</dbReference>
<protein>
    <submittedName>
        <fullName evidence="1">Uncharacterized protein</fullName>
    </submittedName>
</protein>
<organism evidence="1 2">
    <name type="scientific">Citrifermentans bremense</name>
    <dbReference type="NCBI Taxonomy" id="60035"/>
    <lineage>
        <taxon>Bacteria</taxon>
        <taxon>Pseudomonadati</taxon>
        <taxon>Thermodesulfobacteriota</taxon>
        <taxon>Desulfuromonadia</taxon>
        <taxon>Geobacterales</taxon>
        <taxon>Geobacteraceae</taxon>
        <taxon>Citrifermentans</taxon>
    </lineage>
</organism>
<proteinExistence type="predicted"/>
<keyword evidence="2" id="KW-1185">Reference proteome</keyword>
<reference evidence="1 2" key="1">
    <citation type="submission" date="2020-06" db="EMBL/GenBank/DDBJ databases">
        <title>Interaction of electrochemicaly active bacteria, Geobacter bremensis R4 on different carbon anode.</title>
        <authorList>
            <person name="Meng L."/>
            <person name="Yoshida N."/>
        </authorList>
    </citation>
    <scope>NUCLEOTIDE SEQUENCE [LARGE SCALE GENOMIC DNA]</scope>
    <source>
        <strain evidence="1 2">R4</strain>
    </source>
</reference>
<evidence type="ECO:0000313" key="2">
    <source>
        <dbReference type="Proteomes" id="UP000515472"/>
    </source>
</evidence>
<gene>
    <name evidence="1" type="ORF">GEOBRER4_n0636</name>
</gene>
<dbReference type="InterPro" id="IPR011990">
    <property type="entry name" value="TPR-like_helical_dom_sf"/>
</dbReference>
<dbReference type="Proteomes" id="UP000515472">
    <property type="component" value="Chromosome"/>
</dbReference>
<dbReference type="RefSeq" id="WP_085813914.1">
    <property type="nucleotide sequence ID" value="NZ_AP023213.1"/>
</dbReference>
<name>A0A6S6LW33_9BACT</name>
<accession>A0A6S6LW33</accession>
<dbReference type="KEGG" id="gbn:GEOBRER4_06130"/>
<dbReference type="AlphaFoldDB" id="A0A6S6LW33"/>